<dbReference type="STRING" id="54.SAMN02745121_04222"/>
<evidence type="ECO:0000313" key="2">
    <source>
        <dbReference type="EMBL" id="SFE42360.1"/>
    </source>
</evidence>
<keyword evidence="3" id="KW-1185">Reference proteome</keyword>
<protein>
    <recommendedName>
        <fullName evidence="4">PQQ-like domain-containing protein</fullName>
    </recommendedName>
</protein>
<dbReference type="SUPFAM" id="SSF63829">
    <property type="entry name" value="Calcium-dependent phosphotriesterase"/>
    <property type="match status" value="1"/>
</dbReference>
<dbReference type="Gene3D" id="2.130.10.10">
    <property type="entry name" value="YVTN repeat-like/Quinoprotein amine dehydrogenase"/>
    <property type="match status" value="1"/>
</dbReference>
<evidence type="ECO:0000313" key="3">
    <source>
        <dbReference type="Proteomes" id="UP000199400"/>
    </source>
</evidence>
<dbReference type="Proteomes" id="UP000199400">
    <property type="component" value="Unassembled WGS sequence"/>
</dbReference>
<dbReference type="InterPro" id="IPR015943">
    <property type="entry name" value="WD40/YVTN_repeat-like_dom_sf"/>
</dbReference>
<reference evidence="3" key="1">
    <citation type="submission" date="2016-10" db="EMBL/GenBank/DDBJ databases">
        <authorList>
            <person name="Varghese N."/>
            <person name="Submissions S."/>
        </authorList>
    </citation>
    <scope>NUCLEOTIDE SEQUENCE [LARGE SCALE GENOMIC DNA]</scope>
    <source>
        <strain evidence="3">ATCC 25963</strain>
    </source>
</reference>
<evidence type="ECO:0008006" key="4">
    <source>
        <dbReference type="Google" id="ProtNLM"/>
    </source>
</evidence>
<dbReference type="RefSeq" id="WP_096327988.1">
    <property type="nucleotide sequence ID" value="NZ_FOMX01000013.1"/>
</dbReference>
<dbReference type="EMBL" id="FOMX01000013">
    <property type="protein sequence ID" value="SFE42360.1"/>
    <property type="molecule type" value="Genomic_DNA"/>
</dbReference>
<accession>A0A1I2AHQ0</accession>
<feature type="region of interest" description="Disordered" evidence="1">
    <location>
        <begin position="14"/>
        <end position="66"/>
    </location>
</feature>
<gene>
    <name evidence="2" type="ORF">SAMN02745121_04222</name>
</gene>
<dbReference type="AlphaFoldDB" id="A0A1I2AHQ0"/>
<proteinExistence type="predicted"/>
<sequence length="419" mass="43390">MRLKNFVPVLLLAGACGPGTPQDGETDGSSSSSTSGGPSTSDTPTTTDAPPTTGDDGTCPNGQPELAPLWSRTIEQEPDGEKFVVGPPLVLSDGRIAVPARARLDESTFAAAVAWFSPEGEPLGWKVGELQTLQQFFVTAAAVGADDTVVVIGTGSDGEQPLPFIGRFDAGAPELTRSGLEAAVMTWPAAMVLHADDTAVLLGAGGQLARVDVDTGQTLWAQEVPGSPASPGGSLALGPAGEIVAAVGIWPNNEDPGMMVARADAAGTLVWIRDLFEPGPTSGELADLVVTPDGQAIVLRRWWTPEEKITATSLALEDGATLWDVDAVAVTPAGSPELLRARAEADALLLPIARRAGDEGPLTVELHRLSLAGQVVDVTPLPLAGRETGRPRVNVTRGRCGELVLLHEELVPWLGSFAP</sequence>
<feature type="compositionally biased region" description="Low complexity" evidence="1">
    <location>
        <begin position="27"/>
        <end position="58"/>
    </location>
</feature>
<organism evidence="2 3">
    <name type="scientific">Nannocystis exedens</name>
    <dbReference type="NCBI Taxonomy" id="54"/>
    <lineage>
        <taxon>Bacteria</taxon>
        <taxon>Pseudomonadati</taxon>
        <taxon>Myxococcota</taxon>
        <taxon>Polyangia</taxon>
        <taxon>Nannocystales</taxon>
        <taxon>Nannocystaceae</taxon>
        <taxon>Nannocystis</taxon>
    </lineage>
</organism>
<evidence type="ECO:0000256" key="1">
    <source>
        <dbReference type="SAM" id="MobiDB-lite"/>
    </source>
</evidence>
<dbReference type="PROSITE" id="PS51257">
    <property type="entry name" value="PROKAR_LIPOPROTEIN"/>
    <property type="match status" value="1"/>
</dbReference>
<name>A0A1I2AHQ0_9BACT</name>